<protein>
    <submittedName>
        <fullName evidence="1">Uncharacterized protein</fullName>
    </submittedName>
</protein>
<dbReference type="Proteomes" id="UP001218218">
    <property type="component" value="Unassembled WGS sequence"/>
</dbReference>
<sequence>MVVTAFPFLLTVPLEADRPSTIVASPKVLPLVDLTTRAIAFRRYRRAPGMDAPQVKRVRTYLHLRQYVPAAKQISMHSNAGEADVRAP</sequence>
<proteinExistence type="predicted"/>
<dbReference type="EMBL" id="JARIHO010000037">
    <property type="protein sequence ID" value="KAJ7330508.1"/>
    <property type="molecule type" value="Genomic_DNA"/>
</dbReference>
<evidence type="ECO:0000313" key="2">
    <source>
        <dbReference type="Proteomes" id="UP001218218"/>
    </source>
</evidence>
<name>A0AAD7EJY7_9AGAR</name>
<comment type="caution">
    <text evidence="1">The sequence shown here is derived from an EMBL/GenBank/DDBJ whole genome shotgun (WGS) entry which is preliminary data.</text>
</comment>
<gene>
    <name evidence="1" type="ORF">DFH08DRAFT_1022807</name>
</gene>
<organism evidence="1 2">
    <name type="scientific">Mycena albidolilacea</name>
    <dbReference type="NCBI Taxonomy" id="1033008"/>
    <lineage>
        <taxon>Eukaryota</taxon>
        <taxon>Fungi</taxon>
        <taxon>Dikarya</taxon>
        <taxon>Basidiomycota</taxon>
        <taxon>Agaricomycotina</taxon>
        <taxon>Agaricomycetes</taxon>
        <taxon>Agaricomycetidae</taxon>
        <taxon>Agaricales</taxon>
        <taxon>Marasmiineae</taxon>
        <taxon>Mycenaceae</taxon>
        <taxon>Mycena</taxon>
    </lineage>
</organism>
<dbReference type="AlphaFoldDB" id="A0AAD7EJY7"/>
<keyword evidence="2" id="KW-1185">Reference proteome</keyword>
<evidence type="ECO:0000313" key="1">
    <source>
        <dbReference type="EMBL" id="KAJ7330508.1"/>
    </source>
</evidence>
<reference evidence="1" key="1">
    <citation type="submission" date="2023-03" db="EMBL/GenBank/DDBJ databases">
        <title>Massive genome expansion in bonnet fungi (Mycena s.s.) driven by repeated elements and novel gene families across ecological guilds.</title>
        <authorList>
            <consortium name="Lawrence Berkeley National Laboratory"/>
            <person name="Harder C.B."/>
            <person name="Miyauchi S."/>
            <person name="Viragh M."/>
            <person name="Kuo A."/>
            <person name="Thoen E."/>
            <person name="Andreopoulos B."/>
            <person name="Lu D."/>
            <person name="Skrede I."/>
            <person name="Drula E."/>
            <person name="Henrissat B."/>
            <person name="Morin E."/>
            <person name="Kohler A."/>
            <person name="Barry K."/>
            <person name="LaButti K."/>
            <person name="Morin E."/>
            <person name="Salamov A."/>
            <person name="Lipzen A."/>
            <person name="Mereny Z."/>
            <person name="Hegedus B."/>
            <person name="Baldrian P."/>
            <person name="Stursova M."/>
            <person name="Weitz H."/>
            <person name="Taylor A."/>
            <person name="Grigoriev I.V."/>
            <person name="Nagy L.G."/>
            <person name="Martin F."/>
            <person name="Kauserud H."/>
        </authorList>
    </citation>
    <scope>NUCLEOTIDE SEQUENCE</scope>
    <source>
        <strain evidence="1">CBHHK002</strain>
    </source>
</reference>
<accession>A0AAD7EJY7</accession>